<sequence>MEPNEVLLDDVVVNTNSVVLGHIASLDLSGVELRILFWLMFRMDSNGIARVSREEIASAFGVGDTYVSKVTTKLKNHGLAWREDHKRIRVNPHFAGRGSHEEWQRTADELPADAPQILIQPELLAAAQPKPPKATGQGRRHLRVVQ</sequence>
<name>A0A975QMI3_9ACTN</name>
<organism evidence="2 3">
    <name type="scientific">Nocardiopsis eucommiae</name>
    <dbReference type="NCBI Taxonomy" id="2831970"/>
    <lineage>
        <taxon>Bacteria</taxon>
        <taxon>Bacillati</taxon>
        <taxon>Actinomycetota</taxon>
        <taxon>Actinomycetes</taxon>
        <taxon>Streptosporangiales</taxon>
        <taxon>Nocardiopsidaceae</taxon>
        <taxon>Nocardiopsis</taxon>
    </lineage>
</organism>
<dbReference type="Proteomes" id="UP000682416">
    <property type="component" value="Plasmid unnamed2"/>
</dbReference>
<evidence type="ECO:0000313" key="3">
    <source>
        <dbReference type="Proteomes" id="UP000682416"/>
    </source>
</evidence>
<dbReference type="KEGG" id="nec:KGD82_27610"/>
<feature type="region of interest" description="Disordered" evidence="1">
    <location>
        <begin position="124"/>
        <end position="146"/>
    </location>
</feature>
<protein>
    <submittedName>
        <fullName evidence="2">Uncharacterized protein</fullName>
    </submittedName>
</protein>
<accession>A0A975QMI3</accession>
<evidence type="ECO:0000256" key="1">
    <source>
        <dbReference type="SAM" id="MobiDB-lite"/>
    </source>
</evidence>
<keyword evidence="3" id="KW-1185">Reference proteome</keyword>
<dbReference type="SUPFAM" id="SSF46785">
    <property type="entry name" value="Winged helix' DNA-binding domain"/>
    <property type="match status" value="1"/>
</dbReference>
<reference evidence="2" key="1">
    <citation type="submission" date="2021-05" db="EMBL/GenBank/DDBJ databases">
        <authorList>
            <person name="Kaiqin L."/>
            <person name="Jian G."/>
        </authorList>
    </citation>
    <scope>NUCLEOTIDE SEQUENCE</scope>
    <source>
        <strain evidence="2">HDS5</strain>
        <plasmid evidence="2">unnamed2</plasmid>
    </source>
</reference>
<proteinExistence type="predicted"/>
<gene>
    <name evidence="2" type="ORF">KGD82_27610</name>
</gene>
<geneLocation type="plasmid" evidence="2 3">
    <name>unnamed2</name>
</geneLocation>
<keyword evidence="2" id="KW-0614">Plasmid</keyword>
<dbReference type="AlphaFoldDB" id="A0A975QMI3"/>
<dbReference type="InterPro" id="IPR036390">
    <property type="entry name" value="WH_DNA-bd_sf"/>
</dbReference>
<dbReference type="EMBL" id="CP074403">
    <property type="protein sequence ID" value="QVJ03457.1"/>
    <property type="molecule type" value="Genomic_DNA"/>
</dbReference>
<evidence type="ECO:0000313" key="2">
    <source>
        <dbReference type="EMBL" id="QVJ03457.1"/>
    </source>
</evidence>